<dbReference type="Proteomes" id="UP000758603">
    <property type="component" value="Unassembled WGS sequence"/>
</dbReference>
<feature type="compositionally biased region" description="Basic and acidic residues" evidence="1">
    <location>
        <begin position="81"/>
        <end position="95"/>
    </location>
</feature>
<dbReference type="EMBL" id="JAGPXC010000010">
    <property type="protein sequence ID" value="KAH6646493.1"/>
    <property type="molecule type" value="Genomic_DNA"/>
</dbReference>
<evidence type="ECO:0000256" key="1">
    <source>
        <dbReference type="SAM" id="MobiDB-lite"/>
    </source>
</evidence>
<reference evidence="2" key="1">
    <citation type="journal article" date="2021" name="Nat. Commun.">
        <title>Genetic determinants of endophytism in the Arabidopsis root mycobiome.</title>
        <authorList>
            <person name="Mesny F."/>
            <person name="Miyauchi S."/>
            <person name="Thiergart T."/>
            <person name="Pickel B."/>
            <person name="Atanasova L."/>
            <person name="Karlsson M."/>
            <person name="Huettel B."/>
            <person name="Barry K.W."/>
            <person name="Haridas S."/>
            <person name="Chen C."/>
            <person name="Bauer D."/>
            <person name="Andreopoulos W."/>
            <person name="Pangilinan J."/>
            <person name="LaButti K."/>
            <person name="Riley R."/>
            <person name="Lipzen A."/>
            <person name="Clum A."/>
            <person name="Drula E."/>
            <person name="Henrissat B."/>
            <person name="Kohler A."/>
            <person name="Grigoriev I.V."/>
            <person name="Martin F.M."/>
            <person name="Hacquard S."/>
        </authorList>
    </citation>
    <scope>NUCLEOTIDE SEQUENCE</scope>
    <source>
        <strain evidence="2">MPI-SDFR-AT-0073</strain>
    </source>
</reference>
<comment type="caution">
    <text evidence="2">The sequence shown here is derived from an EMBL/GenBank/DDBJ whole genome shotgun (WGS) entry which is preliminary data.</text>
</comment>
<evidence type="ECO:0000313" key="2">
    <source>
        <dbReference type="EMBL" id="KAH6646493.1"/>
    </source>
</evidence>
<feature type="compositionally biased region" description="Basic and acidic residues" evidence="1">
    <location>
        <begin position="59"/>
        <end position="71"/>
    </location>
</feature>
<name>A0A9P8RI70_9PEZI</name>
<sequence>MQPNPPSPSSTLKSGPHLTTKANDEQEQQETVKGYPSSSPHVADKNVTSDSHAQWPTEGFKEMHLSGHEPRYFPGMMARASRRDSMRQGSMHESDDVGSTRSAPKKGGAREEPS</sequence>
<keyword evidence="3" id="KW-1185">Reference proteome</keyword>
<dbReference type="GeneID" id="70133039"/>
<evidence type="ECO:0000313" key="3">
    <source>
        <dbReference type="Proteomes" id="UP000758603"/>
    </source>
</evidence>
<feature type="region of interest" description="Disordered" evidence="1">
    <location>
        <begin position="1"/>
        <end position="114"/>
    </location>
</feature>
<organism evidence="2 3">
    <name type="scientific">Truncatella angustata</name>
    <dbReference type="NCBI Taxonomy" id="152316"/>
    <lineage>
        <taxon>Eukaryota</taxon>
        <taxon>Fungi</taxon>
        <taxon>Dikarya</taxon>
        <taxon>Ascomycota</taxon>
        <taxon>Pezizomycotina</taxon>
        <taxon>Sordariomycetes</taxon>
        <taxon>Xylariomycetidae</taxon>
        <taxon>Amphisphaeriales</taxon>
        <taxon>Sporocadaceae</taxon>
        <taxon>Truncatella</taxon>
    </lineage>
</organism>
<feature type="compositionally biased region" description="Polar residues" evidence="1">
    <location>
        <begin position="36"/>
        <end position="54"/>
    </location>
</feature>
<protein>
    <submittedName>
        <fullName evidence="2">Uncharacterized protein</fullName>
    </submittedName>
</protein>
<proteinExistence type="predicted"/>
<dbReference type="RefSeq" id="XP_045953007.1">
    <property type="nucleotide sequence ID" value="XM_046104148.1"/>
</dbReference>
<accession>A0A9P8RI70</accession>
<dbReference type="AlphaFoldDB" id="A0A9P8RI70"/>
<gene>
    <name evidence="2" type="ORF">BKA67DRAFT_584525</name>
</gene>